<evidence type="ECO:0000313" key="2">
    <source>
        <dbReference type="Proteomes" id="UP000319824"/>
    </source>
</evidence>
<name>A0A559TE36_9HYPH</name>
<dbReference type="EMBL" id="VISO01000002">
    <property type="protein sequence ID" value="TVZ72839.1"/>
    <property type="molecule type" value="Genomic_DNA"/>
</dbReference>
<organism evidence="1 2">
    <name type="scientific">Rhizobium mongolense USDA 1844</name>
    <dbReference type="NCBI Taxonomy" id="1079460"/>
    <lineage>
        <taxon>Bacteria</taxon>
        <taxon>Pseudomonadati</taxon>
        <taxon>Pseudomonadota</taxon>
        <taxon>Alphaproteobacteria</taxon>
        <taxon>Hyphomicrobiales</taxon>
        <taxon>Rhizobiaceae</taxon>
        <taxon>Rhizobium/Agrobacterium group</taxon>
        <taxon>Rhizobium</taxon>
    </lineage>
</organism>
<evidence type="ECO:0000313" key="1">
    <source>
        <dbReference type="EMBL" id="TVZ72839.1"/>
    </source>
</evidence>
<sequence>MAIQNYSDLITAIDSFTVNAGAPADLCVALAEEALRPLLKHRLMEEKVTTNVSAGQSPELPADFQEARAILLDGERIRPLSFQNDNLARCDLGYVVTGNTIEIRPVPSTDYVVELYYYQRLPSLSVSNPTNWLITNFPTVYLRASLAQAYHWLKDFDAEQAEKDLTSDALSAVVRDHTRSTMYGNTIIEELSSW</sequence>
<comment type="caution">
    <text evidence="1">The sequence shown here is derived from an EMBL/GenBank/DDBJ whole genome shotgun (WGS) entry which is preliminary data.</text>
</comment>
<reference evidence="1 2" key="1">
    <citation type="submission" date="2019-06" db="EMBL/GenBank/DDBJ databases">
        <title>Pac Bio to generate improved reference genome sequences for organisms with transposon mutant libraries (support for FEBA project).</title>
        <authorList>
            <person name="Blow M."/>
        </authorList>
    </citation>
    <scope>NUCLEOTIDE SEQUENCE [LARGE SCALE GENOMIC DNA]</scope>
    <source>
        <strain evidence="1 2">USDA 1844</strain>
    </source>
</reference>
<gene>
    <name evidence="1" type="ORF">BCL32_1026</name>
</gene>
<proteinExistence type="predicted"/>
<dbReference type="Proteomes" id="UP000319824">
    <property type="component" value="Unassembled WGS sequence"/>
</dbReference>
<dbReference type="RefSeq" id="WP_022717902.1">
    <property type="nucleotide sequence ID" value="NZ_ATTQ01000019.1"/>
</dbReference>
<protein>
    <submittedName>
        <fullName evidence="1">Uncharacterized protein</fullName>
    </submittedName>
</protein>
<dbReference type="InterPro" id="IPR056209">
    <property type="entry name" value="SU10_adaptor"/>
</dbReference>
<accession>A0A559TE36</accession>
<dbReference type="AlphaFoldDB" id="A0A559TE36"/>
<dbReference type="Pfam" id="PF24175">
    <property type="entry name" value="SU10_adaptor"/>
    <property type="match status" value="1"/>
</dbReference>